<dbReference type="GO" id="GO:0006355">
    <property type="term" value="P:regulation of DNA-templated transcription"/>
    <property type="evidence" value="ECO:0007669"/>
    <property type="project" value="InterPro"/>
</dbReference>
<feature type="non-terminal residue" evidence="2">
    <location>
        <position position="35"/>
    </location>
</feature>
<sequence>LINPGTSVRTSQRYWTAGGTMRNVPVGQELIVALP</sequence>
<evidence type="ECO:0000313" key="2">
    <source>
        <dbReference type="EMBL" id="ACC59768.1"/>
    </source>
</evidence>
<dbReference type="Pfam" id="PF02701">
    <property type="entry name" value="Zn_ribbon_Dof"/>
    <property type="match status" value="1"/>
</dbReference>
<dbReference type="GO" id="GO:0003677">
    <property type="term" value="F:DNA binding"/>
    <property type="evidence" value="ECO:0007669"/>
    <property type="project" value="InterPro"/>
</dbReference>
<name>B2LUU0_ORYSI</name>
<dbReference type="AlphaFoldDB" id="B2LUU0"/>
<evidence type="ECO:0000259" key="1">
    <source>
        <dbReference type="Pfam" id="PF02701"/>
    </source>
</evidence>
<dbReference type="InterPro" id="IPR003851">
    <property type="entry name" value="Znf_Dof"/>
</dbReference>
<proteinExistence type="predicted"/>
<accession>B2LUU0</accession>
<feature type="domain" description="Dof-type" evidence="1">
    <location>
        <begin position="7"/>
        <end position="28"/>
    </location>
</feature>
<protein>
    <submittedName>
        <fullName evidence="2">Dof-type zinc finger protein</fullName>
    </submittedName>
</protein>
<feature type="non-terminal residue" evidence="2">
    <location>
        <position position="1"/>
    </location>
</feature>
<reference evidence="2" key="1">
    <citation type="journal article" date="2008" name="Online J. Bioinform.">
        <title>In silico analysis of PCR amplified DOF (DNA binding with one finger) transcription factor domain and cloned genes from cereals and millets.</title>
        <authorList>
            <person name="Kushwaha H."/>
            <person name="Gupta N."/>
            <person name="Singh V.K."/>
            <person name="Kumar A."/>
            <person name="Yadav D."/>
        </authorList>
    </citation>
    <scope>NUCLEOTIDE SEQUENCE</scope>
</reference>
<dbReference type="EMBL" id="EU586265">
    <property type="protein sequence ID" value="ACC59768.1"/>
    <property type="molecule type" value="Genomic_DNA"/>
</dbReference>
<organism evidence="2">
    <name type="scientific">Oryza sativa subsp. indica</name>
    <name type="common">Rice</name>
    <dbReference type="NCBI Taxonomy" id="39946"/>
    <lineage>
        <taxon>Eukaryota</taxon>
        <taxon>Viridiplantae</taxon>
        <taxon>Streptophyta</taxon>
        <taxon>Embryophyta</taxon>
        <taxon>Tracheophyta</taxon>
        <taxon>Spermatophyta</taxon>
        <taxon>Magnoliopsida</taxon>
        <taxon>Liliopsida</taxon>
        <taxon>Poales</taxon>
        <taxon>Poaceae</taxon>
        <taxon>BOP clade</taxon>
        <taxon>Oryzoideae</taxon>
        <taxon>Oryzeae</taxon>
        <taxon>Oryzinae</taxon>
        <taxon>Oryza</taxon>
        <taxon>Oryza sativa</taxon>
    </lineage>
</organism>